<accession>A0A4R0P3N7</accession>
<dbReference type="AlphaFoldDB" id="A0A4R0P3N7"/>
<sequence length="163" mass="18948">MKEKKMTSIVNALKSLNCFSKIEIDEFNLILKQPDKKNKLLRELRIPIKKGLLIKKLSVNRIDFDKNKILDCNDYNILLQLEIKISLEMKKSDLIKKINDKKIPISKDIIKKIILSNSIAKLNTLIQELPANIKFELKTINFRDSEHGFVSINPIYTPMGNKR</sequence>
<evidence type="ECO:0000313" key="2">
    <source>
        <dbReference type="Proteomes" id="UP000291485"/>
    </source>
</evidence>
<proteinExistence type="predicted"/>
<dbReference type="Proteomes" id="UP000291485">
    <property type="component" value="Unassembled WGS sequence"/>
</dbReference>
<name>A0A4R0P3N7_9SPHI</name>
<protein>
    <submittedName>
        <fullName evidence="1">Uncharacterized protein</fullName>
    </submittedName>
</protein>
<organism evidence="1 2">
    <name type="scientific">Pedobacter frigidisoli</name>
    <dbReference type="NCBI Taxonomy" id="2530455"/>
    <lineage>
        <taxon>Bacteria</taxon>
        <taxon>Pseudomonadati</taxon>
        <taxon>Bacteroidota</taxon>
        <taxon>Sphingobacteriia</taxon>
        <taxon>Sphingobacteriales</taxon>
        <taxon>Sphingobacteriaceae</taxon>
        <taxon>Pedobacter</taxon>
    </lineage>
</organism>
<dbReference type="OrthoDB" id="9856539at2"/>
<evidence type="ECO:0000313" key="1">
    <source>
        <dbReference type="EMBL" id="TCD08384.1"/>
    </source>
</evidence>
<comment type="caution">
    <text evidence="1">The sequence shown here is derived from an EMBL/GenBank/DDBJ whole genome shotgun (WGS) entry which is preliminary data.</text>
</comment>
<dbReference type="EMBL" id="SJSN01000009">
    <property type="protein sequence ID" value="TCD08384.1"/>
    <property type="molecule type" value="Genomic_DNA"/>
</dbReference>
<gene>
    <name evidence="1" type="ORF">EZ449_13365</name>
</gene>
<reference evidence="1 2" key="1">
    <citation type="submission" date="2019-02" db="EMBL/GenBank/DDBJ databases">
        <title>Pedobacter sp. RP-3-11 sp. nov., isolated from Arctic soil.</title>
        <authorList>
            <person name="Dahal R.H."/>
        </authorList>
    </citation>
    <scope>NUCLEOTIDE SEQUENCE [LARGE SCALE GENOMIC DNA]</scope>
    <source>
        <strain evidence="1 2">RP-3-11</strain>
    </source>
</reference>
<dbReference type="RefSeq" id="WP_131559572.1">
    <property type="nucleotide sequence ID" value="NZ_SJSN01000009.1"/>
</dbReference>
<keyword evidence="2" id="KW-1185">Reference proteome</keyword>